<keyword evidence="5" id="KW-0521">NADP</keyword>
<dbReference type="PIRSF" id="PIRSF000332">
    <property type="entry name" value="FMO"/>
    <property type="match status" value="1"/>
</dbReference>
<dbReference type="GO" id="GO:0050660">
    <property type="term" value="F:flavin adenine dinucleotide binding"/>
    <property type="evidence" value="ECO:0007669"/>
    <property type="project" value="InterPro"/>
</dbReference>
<evidence type="ECO:0000256" key="1">
    <source>
        <dbReference type="ARBA" id="ARBA00001974"/>
    </source>
</evidence>
<sequence>MVQRVAVIGGGAAGLCALRHLTARPEQFQAVAFEQNSRVGGTWIYTTNIGKDENGLPVFSSMYKNLRTNLPKEVMAFPDFPFKKGPPSFISHEEVLQYLEDYAIHYKLYQYIKFQTIVQTIRPLTGDNFTSWEVTYCPVKERNQSCRELFDAVIICNGHYSVPLYPDIVGLKDFAGHVIHSHDYREPESYTDLHVVCLGAAASGQDISMDIALKAKQVYLSHDKPFLTTDLPSNVEQRPGIKCLRRNSVIFNNSEEVEIDALILCTGYRYSFPFLTEECNLRIEEERITPLYKHLIHTQFHTLSFIGICKTICPFPQFHSQVRFVLSVLNGSLMLPSREVMDHDTERDYQTRLEEGLPARHAHTLGPLQWNYNDDLSSMAKFEPIPRVVQELYDYIHHHRKNHLSTYKDMNYELIDDKTFKPIQSCK</sequence>
<evidence type="ECO:0000256" key="5">
    <source>
        <dbReference type="ARBA" id="ARBA00022857"/>
    </source>
</evidence>
<reference evidence="9" key="1">
    <citation type="journal article" date="2021" name="Genome Biol. Evol.">
        <title>A High-Quality Reference Genome for a Parasitic Bivalve with Doubly Uniparental Inheritance (Bivalvia: Unionida).</title>
        <authorList>
            <person name="Smith C.H."/>
        </authorList>
    </citation>
    <scope>NUCLEOTIDE SEQUENCE</scope>
    <source>
        <strain evidence="9">CHS0354</strain>
    </source>
</reference>
<evidence type="ECO:0000256" key="3">
    <source>
        <dbReference type="ARBA" id="ARBA00022630"/>
    </source>
</evidence>
<gene>
    <name evidence="9" type="ORF">CHS0354_029605</name>
</gene>
<dbReference type="GO" id="GO:0004499">
    <property type="term" value="F:N,N-dimethylaniline monooxygenase activity"/>
    <property type="evidence" value="ECO:0007669"/>
    <property type="project" value="InterPro"/>
</dbReference>
<evidence type="ECO:0000313" key="10">
    <source>
        <dbReference type="Proteomes" id="UP001195483"/>
    </source>
</evidence>
<evidence type="ECO:0000256" key="8">
    <source>
        <dbReference type="RuleBase" id="RU361177"/>
    </source>
</evidence>
<dbReference type="FunFam" id="3.50.50.60:FF:000138">
    <property type="entry name" value="Flavin-containing monooxygenase"/>
    <property type="match status" value="1"/>
</dbReference>
<dbReference type="GO" id="GO:0050661">
    <property type="term" value="F:NADP binding"/>
    <property type="evidence" value="ECO:0007669"/>
    <property type="project" value="InterPro"/>
</dbReference>
<dbReference type="PANTHER" id="PTHR23023">
    <property type="entry name" value="DIMETHYLANILINE MONOOXYGENASE"/>
    <property type="match status" value="1"/>
</dbReference>
<evidence type="ECO:0000256" key="2">
    <source>
        <dbReference type="ARBA" id="ARBA00009183"/>
    </source>
</evidence>
<organism evidence="9 10">
    <name type="scientific">Potamilus streckersoni</name>
    <dbReference type="NCBI Taxonomy" id="2493646"/>
    <lineage>
        <taxon>Eukaryota</taxon>
        <taxon>Metazoa</taxon>
        <taxon>Spiralia</taxon>
        <taxon>Lophotrochozoa</taxon>
        <taxon>Mollusca</taxon>
        <taxon>Bivalvia</taxon>
        <taxon>Autobranchia</taxon>
        <taxon>Heteroconchia</taxon>
        <taxon>Palaeoheterodonta</taxon>
        <taxon>Unionida</taxon>
        <taxon>Unionoidea</taxon>
        <taxon>Unionidae</taxon>
        <taxon>Ambleminae</taxon>
        <taxon>Lampsilini</taxon>
        <taxon>Potamilus</taxon>
    </lineage>
</organism>
<dbReference type="Gene3D" id="3.50.50.60">
    <property type="entry name" value="FAD/NAD(P)-binding domain"/>
    <property type="match status" value="2"/>
</dbReference>
<keyword evidence="6 8" id="KW-0560">Oxidoreductase</keyword>
<dbReference type="SUPFAM" id="SSF51905">
    <property type="entry name" value="FAD/NAD(P)-binding domain"/>
    <property type="match status" value="2"/>
</dbReference>
<dbReference type="Proteomes" id="UP001195483">
    <property type="component" value="Unassembled WGS sequence"/>
</dbReference>
<evidence type="ECO:0000313" key="9">
    <source>
        <dbReference type="EMBL" id="KAK3579318.1"/>
    </source>
</evidence>
<evidence type="ECO:0000256" key="7">
    <source>
        <dbReference type="ARBA" id="ARBA00023033"/>
    </source>
</evidence>
<keyword evidence="10" id="KW-1185">Reference proteome</keyword>
<keyword evidence="4 8" id="KW-0274">FAD</keyword>
<accession>A0AAE0RTP6</accession>
<name>A0AAE0RTP6_9BIVA</name>
<protein>
    <recommendedName>
        <fullName evidence="8">Flavin-containing monooxygenase</fullName>
        <ecNumber evidence="8">1.-.-.-</ecNumber>
    </recommendedName>
</protein>
<proteinExistence type="inferred from homology"/>
<dbReference type="EMBL" id="JAEAOA010001776">
    <property type="protein sequence ID" value="KAK3579318.1"/>
    <property type="molecule type" value="Genomic_DNA"/>
</dbReference>
<dbReference type="InterPro" id="IPR050346">
    <property type="entry name" value="FMO-like"/>
</dbReference>
<dbReference type="AlphaFoldDB" id="A0AAE0RTP6"/>
<comment type="similarity">
    <text evidence="2 8">Belongs to the FMO family.</text>
</comment>
<evidence type="ECO:0000256" key="4">
    <source>
        <dbReference type="ARBA" id="ARBA00022827"/>
    </source>
</evidence>
<dbReference type="InterPro" id="IPR020946">
    <property type="entry name" value="Flavin_mOase-like"/>
</dbReference>
<comment type="cofactor">
    <cofactor evidence="1 8">
        <name>FAD</name>
        <dbReference type="ChEBI" id="CHEBI:57692"/>
    </cofactor>
</comment>
<reference evidence="9" key="3">
    <citation type="submission" date="2023-05" db="EMBL/GenBank/DDBJ databases">
        <authorList>
            <person name="Smith C.H."/>
        </authorList>
    </citation>
    <scope>NUCLEOTIDE SEQUENCE</scope>
    <source>
        <strain evidence="9">CHS0354</strain>
        <tissue evidence="9">Mantle</tissue>
    </source>
</reference>
<evidence type="ECO:0000256" key="6">
    <source>
        <dbReference type="ARBA" id="ARBA00023002"/>
    </source>
</evidence>
<reference evidence="9" key="2">
    <citation type="journal article" date="2021" name="Genome Biol. Evol.">
        <title>Developing a high-quality reference genome for a parasitic bivalve with doubly uniparental inheritance (Bivalvia: Unionida).</title>
        <authorList>
            <person name="Smith C.H."/>
        </authorList>
    </citation>
    <scope>NUCLEOTIDE SEQUENCE</scope>
    <source>
        <strain evidence="9">CHS0354</strain>
        <tissue evidence="9">Mantle</tissue>
    </source>
</reference>
<dbReference type="Pfam" id="PF00743">
    <property type="entry name" value="FMO-like"/>
    <property type="match status" value="2"/>
</dbReference>
<dbReference type="InterPro" id="IPR000960">
    <property type="entry name" value="Flavin_mOase"/>
</dbReference>
<keyword evidence="3 8" id="KW-0285">Flavoprotein</keyword>
<dbReference type="PRINTS" id="PR00370">
    <property type="entry name" value="FMOXYGENASE"/>
</dbReference>
<dbReference type="EC" id="1.-.-.-" evidence="8"/>
<keyword evidence="7 8" id="KW-0503">Monooxygenase</keyword>
<dbReference type="InterPro" id="IPR036188">
    <property type="entry name" value="FAD/NAD-bd_sf"/>
</dbReference>
<comment type="caution">
    <text evidence="9">The sequence shown here is derived from an EMBL/GenBank/DDBJ whole genome shotgun (WGS) entry which is preliminary data.</text>
</comment>